<dbReference type="EMBL" id="JEMT01028559">
    <property type="protein sequence ID" value="EXX54262.1"/>
    <property type="molecule type" value="Genomic_DNA"/>
</dbReference>
<name>A0A015IAM5_RHIIW</name>
<dbReference type="HOGENOM" id="CLU_028913_8_1_1"/>
<dbReference type="Proteomes" id="UP000022910">
    <property type="component" value="Unassembled WGS sequence"/>
</dbReference>
<gene>
    <name evidence="1" type="ORF">RirG_236200</name>
</gene>
<dbReference type="InterPro" id="IPR032675">
    <property type="entry name" value="LRR_dom_sf"/>
</dbReference>
<sequence>MSKLIPDIFALIIKELNNDYDTLFSCLLVNKLWCELTIPILWKDCLNHNSKSRSHEKNISLIKILFTFLSEESKNLLIMNEINLSFIQTQRPLFNYIIYCKSIITFDVIEVIKNCFEPPLSRNQEKIIEEEFYDMIFNKCSYLKHLGISHKLCYKKHDMVNFMKLKDNLSNLVELTCTQYIDERIFYNLAKICVNIKKLELKGNNKNNSQGLIKLIEVQKKLEYFIYSGQKGQNWDNFCEMIGQALIKHKNTLKHIHGKIRLCIPLNILDSFVNLETLMLGYSTKTMNDLYLVKLPKLLSLRVCHLTEIKELIQNTSGYLKMIKIHNQFAKNIKAEDIIQIVIAIYQNCPKLEHLCIPFVDTIDDALGDLLVHCNQLEYIKIYGRLPFYESLNGDVILKILSKSTSKKLERIEIRGSWKFSVESLEEFLNNLKERNYSLYFKFDLNDDDCLNEEFSSIIQNFVDDNVLKINPLNYQQFFLSRFSILQ</sequence>
<evidence type="ECO:0000313" key="1">
    <source>
        <dbReference type="EMBL" id="EXX54262.1"/>
    </source>
</evidence>
<dbReference type="AlphaFoldDB" id="A0A015IAM5"/>
<dbReference type="SUPFAM" id="SSF52047">
    <property type="entry name" value="RNI-like"/>
    <property type="match status" value="1"/>
</dbReference>
<keyword evidence="2" id="KW-1185">Reference proteome</keyword>
<organism evidence="1 2">
    <name type="scientific">Rhizophagus irregularis (strain DAOM 197198w)</name>
    <name type="common">Glomus intraradices</name>
    <dbReference type="NCBI Taxonomy" id="1432141"/>
    <lineage>
        <taxon>Eukaryota</taxon>
        <taxon>Fungi</taxon>
        <taxon>Fungi incertae sedis</taxon>
        <taxon>Mucoromycota</taxon>
        <taxon>Glomeromycotina</taxon>
        <taxon>Glomeromycetes</taxon>
        <taxon>Glomerales</taxon>
        <taxon>Glomeraceae</taxon>
        <taxon>Rhizophagus</taxon>
    </lineage>
</organism>
<proteinExistence type="predicted"/>
<dbReference type="OrthoDB" id="4192220at2759"/>
<evidence type="ECO:0008006" key="3">
    <source>
        <dbReference type="Google" id="ProtNLM"/>
    </source>
</evidence>
<comment type="caution">
    <text evidence="1">The sequence shown here is derived from an EMBL/GenBank/DDBJ whole genome shotgun (WGS) entry which is preliminary data.</text>
</comment>
<protein>
    <recommendedName>
        <fullName evidence="3">F-box domain-containing protein</fullName>
    </recommendedName>
</protein>
<reference evidence="1 2" key="1">
    <citation type="submission" date="2014-02" db="EMBL/GenBank/DDBJ databases">
        <title>Single nucleus genome sequencing reveals high similarity among nuclei of an endomycorrhizal fungus.</title>
        <authorList>
            <person name="Lin K."/>
            <person name="Geurts R."/>
            <person name="Zhang Z."/>
            <person name="Limpens E."/>
            <person name="Saunders D.G."/>
            <person name="Mu D."/>
            <person name="Pang E."/>
            <person name="Cao H."/>
            <person name="Cha H."/>
            <person name="Lin T."/>
            <person name="Zhou Q."/>
            <person name="Shang Y."/>
            <person name="Li Y."/>
            <person name="Ivanov S."/>
            <person name="Sharma T."/>
            <person name="Velzen R.V."/>
            <person name="Ruijter N.D."/>
            <person name="Aanen D.K."/>
            <person name="Win J."/>
            <person name="Kamoun S."/>
            <person name="Bisseling T."/>
            <person name="Huang S."/>
        </authorList>
    </citation>
    <scope>NUCLEOTIDE SEQUENCE [LARGE SCALE GENOMIC DNA]</scope>
    <source>
        <strain evidence="2">DAOM197198w</strain>
    </source>
</reference>
<accession>A0A015IAM5</accession>
<evidence type="ECO:0000313" key="2">
    <source>
        <dbReference type="Proteomes" id="UP000022910"/>
    </source>
</evidence>
<dbReference type="Gene3D" id="3.80.10.10">
    <property type="entry name" value="Ribonuclease Inhibitor"/>
    <property type="match status" value="1"/>
</dbReference>